<dbReference type="SMART" id="SM00388">
    <property type="entry name" value="HisKA"/>
    <property type="match status" value="1"/>
</dbReference>
<dbReference type="InterPro" id="IPR050980">
    <property type="entry name" value="2C_sensor_his_kinase"/>
</dbReference>
<dbReference type="PANTHER" id="PTHR44936">
    <property type="entry name" value="SENSOR PROTEIN CREC"/>
    <property type="match status" value="1"/>
</dbReference>
<comment type="subcellular location">
    <subcellularLocation>
        <location evidence="2">Cell membrane</location>
        <topology evidence="2">Multi-pass membrane protein</topology>
    </subcellularLocation>
</comment>
<dbReference type="CDD" id="cd00082">
    <property type="entry name" value="HisKA"/>
    <property type="match status" value="1"/>
</dbReference>
<evidence type="ECO:0000256" key="9">
    <source>
        <dbReference type="SAM" id="Phobius"/>
    </source>
</evidence>
<dbReference type="GO" id="GO:0005524">
    <property type="term" value="F:ATP binding"/>
    <property type="evidence" value="ECO:0007669"/>
    <property type="project" value="UniProtKB-KW"/>
</dbReference>
<dbReference type="Pfam" id="PF25323">
    <property type="entry name" value="6TM_PilS"/>
    <property type="match status" value="1"/>
</dbReference>
<keyword evidence="9" id="KW-1133">Transmembrane helix</keyword>
<accession>A0A501WPK8</accession>
<feature type="transmembrane region" description="Helical" evidence="9">
    <location>
        <begin position="12"/>
        <end position="36"/>
    </location>
</feature>
<dbReference type="InterPro" id="IPR003661">
    <property type="entry name" value="HisK_dim/P_dom"/>
</dbReference>
<comment type="catalytic activity">
    <reaction evidence="1">
        <text>ATP + protein L-histidine = ADP + protein N-phospho-L-histidine.</text>
        <dbReference type="EC" id="2.7.13.3"/>
    </reaction>
</comment>
<dbReference type="Proteomes" id="UP000315901">
    <property type="component" value="Unassembled WGS sequence"/>
</dbReference>
<evidence type="ECO:0000313" key="11">
    <source>
        <dbReference type="EMBL" id="TPE50280.1"/>
    </source>
</evidence>
<evidence type="ECO:0000256" key="4">
    <source>
        <dbReference type="ARBA" id="ARBA00022475"/>
    </source>
</evidence>
<dbReference type="GO" id="GO:0005886">
    <property type="term" value="C:plasma membrane"/>
    <property type="evidence" value="ECO:0007669"/>
    <property type="project" value="UniProtKB-SubCell"/>
</dbReference>
<dbReference type="Gene3D" id="3.30.565.10">
    <property type="entry name" value="Histidine kinase-like ATPase, C-terminal domain"/>
    <property type="match status" value="1"/>
</dbReference>
<dbReference type="InterPro" id="IPR036097">
    <property type="entry name" value="HisK_dim/P_sf"/>
</dbReference>
<evidence type="ECO:0000256" key="2">
    <source>
        <dbReference type="ARBA" id="ARBA00004651"/>
    </source>
</evidence>
<feature type="transmembrane region" description="Helical" evidence="9">
    <location>
        <begin position="122"/>
        <end position="139"/>
    </location>
</feature>
<dbReference type="EMBL" id="VFRR01000020">
    <property type="protein sequence ID" value="TPE50280.1"/>
    <property type="molecule type" value="Genomic_DNA"/>
</dbReference>
<evidence type="ECO:0000256" key="7">
    <source>
        <dbReference type="ARBA" id="ARBA00022777"/>
    </source>
</evidence>
<dbReference type="PROSITE" id="PS50109">
    <property type="entry name" value="HIS_KIN"/>
    <property type="match status" value="1"/>
</dbReference>
<dbReference type="SMART" id="SM00387">
    <property type="entry name" value="HATPase_c"/>
    <property type="match status" value="1"/>
</dbReference>
<dbReference type="InterPro" id="IPR005467">
    <property type="entry name" value="His_kinase_dom"/>
</dbReference>
<sequence>MVNPALEPRHNWRLLLQLRTITIVGQAAAAFALFSLFENTPALPFIAAIIAIYALINGLLWIQLRNPELPGHRSYFMQLLLDLMQFSFLFYFAGGINNPFVYYYLVPIAIAAVVLPIRYAMVLTGTTIVSYSLLIYWHLPLPSYNDQILQVTLSQWARWINFVVCSAFICCFLNHMVTYVRQQQEWLSTNREQLLQDEQILAIATYAAGTAHELGTPITSAQLICEELLADLPPESTQSEDVKAISQQLSICSQTLRKLAQKAKLTGEWESTFINVSNYMDGIIDNWHLLRAQVTSELHVQKGNAPTIKVDPTLDQALINLLNNAADANPKQIRIDLSWTASHVNITIYDRGPGIPQRVLERLGQTVTTSKDGMGIGFFLSNASVARLGGTVALYPLELGGTMTQIVLPIHYANQV</sequence>
<evidence type="ECO:0000256" key="3">
    <source>
        <dbReference type="ARBA" id="ARBA00012438"/>
    </source>
</evidence>
<dbReference type="EC" id="2.7.13.3" evidence="3"/>
<gene>
    <name evidence="11" type="ORF">FJM67_10550</name>
</gene>
<dbReference type="InterPro" id="IPR003594">
    <property type="entry name" value="HATPase_dom"/>
</dbReference>
<organism evidence="11 12">
    <name type="scientific">Maribrevibacterium harenarium</name>
    <dbReference type="NCBI Taxonomy" id="2589817"/>
    <lineage>
        <taxon>Bacteria</taxon>
        <taxon>Pseudomonadati</taxon>
        <taxon>Pseudomonadota</taxon>
        <taxon>Gammaproteobacteria</taxon>
        <taxon>Oceanospirillales</taxon>
        <taxon>Oceanospirillaceae</taxon>
        <taxon>Maribrevibacterium</taxon>
    </lineage>
</organism>
<keyword evidence="5" id="KW-0808">Transferase</keyword>
<keyword evidence="9" id="KW-0812">Transmembrane</keyword>
<evidence type="ECO:0000256" key="6">
    <source>
        <dbReference type="ARBA" id="ARBA00022741"/>
    </source>
</evidence>
<comment type="caution">
    <text evidence="11">The sequence shown here is derived from an EMBL/GenBank/DDBJ whole genome shotgun (WGS) entry which is preliminary data.</text>
</comment>
<keyword evidence="8" id="KW-0067">ATP-binding</keyword>
<dbReference type="AlphaFoldDB" id="A0A501WPK8"/>
<keyword evidence="7 11" id="KW-0418">Kinase</keyword>
<feature type="domain" description="Histidine kinase" evidence="10">
    <location>
        <begin position="209"/>
        <end position="412"/>
    </location>
</feature>
<dbReference type="SUPFAM" id="SSF55874">
    <property type="entry name" value="ATPase domain of HSP90 chaperone/DNA topoisomerase II/histidine kinase"/>
    <property type="match status" value="1"/>
</dbReference>
<dbReference type="Gene3D" id="1.10.287.130">
    <property type="match status" value="1"/>
</dbReference>
<keyword evidence="4" id="KW-1003">Cell membrane</keyword>
<name>A0A501WPK8_9GAMM</name>
<evidence type="ECO:0000256" key="5">
    <source>
        <dbReference type="ARBA" id="ARBA00022679"/>
    </source>
</evidence>
<dbReference type="Pfam" id="PF02518">
    <property type="entry name" value="HATPase_c"/>
    <property type="match status" value="1"/>
</dbReference>
<feature type="transmembrane region" description="Helical" evidence="9">
    <location>
        <begin position="159"/>
        <end position="180"/>
    </location>
</feature>
<keyword evidence="12" id="KW-1185">Reference proteome</keyword>
<dbReference type="PANTHER" id="PTHR44936:SF10">
    <property type="entry name" value="SENSOR PROTEIN RSTB"/>
    <property type="match status" value="1"/>
</dbReference>
<dbReference type="InterPro" id="IPR036890">
    <property type="entry name" value="HATPase_C_sf"/>
</dbReference>
<dbReference type="RefSeq" id="WP_140589108.1">
    <property type="nucleotide sequence ID" value="NZ_VFRR01000020.1"/>
</dbReference>
<feature type="transmembrane region" description="Helical" evidence="9">
    <location>
        <begin position="42"/>
        <end position="62"/>
    </location>
</feature>
<dbReference type="OrthoDB" id="9785252at2"/>
<evidence type="ECO:0000256" key="1">
    <source>
        <dbReference type="ARBA" id="ARBA00000085"/>
    </source>
</evidence>
<evidence type="ECO:0000256" key="8">
    <source>
        <dbReference type="ARBA" id="ARBA00022840"/>
    </source>
</evidence>
<dbReference type="SUPFAM" id="SSF47384">
    <property type="entry name" value="Homodimeric domain of signal transducing histidine kinase"/>
    <property type="match status" value="1"/>
</dbReference>
<keyword evidence="6" id="KW-0547">Nucleotide-binding</keyword>
<protein>
    <recommendedName>
        <fullName evidence="3">histidine kinase</fullName>
        <ecNumber evidence="3">2.7.13.3</ecNumber>
    </recommendedName>
</protein>
<reference evidence="11 12" key="1">
    <citation type="submission" date="2019-06" db="EMBL/GenBank/DDBJ databases">
        <title>A novel bacterium of genus Marinomonas, isolated from coastal sand.</title>
        <authorList>
            <person name="Huang H."/>
            <person name="Mo K."/>
            <person name="Hu Y."/>
        </authorList>
    </citation>
    <scope>NUCLEOTIDE SEQUENCE [LARGE SCALE GENOMIC DNA]</scope>
    <source>
        <strain evidence="11 12">HB171799</strain>
    </source>
</reference>
<evidence type="ECO:0000259" key="10">
    <source>
        <dbReference type="PROSITE" id="PS50109"/>
    </source>
</evidence>
<keyword evidence="9" id="KW-0472">Membrane</keyword>
<dbReference type="GO" id="GO:0000155">
    <property type="term" value="F:phosphorelay sensor kinase activity"/>
    <property type="evidence" value="ECO:0007669"/>
    <property type="project" value="InterPro"/>
</dbReference>
<proteinExistence type="predicted"/>
<evidence type="ECO:0000313" key="12">
    <source>
        <dbReference type="Proteomes" id="UP000315901"/>
    </source>
</evidence>